<organism evidence="2 3">
    <name type="scientific">Apophysomyces ossiformis</name>
    <dbReference type="NCBI Taxonomy" id="679940"/>
    <lineage>
        <taxon>Eukaryota</taxon>
        <taxon>Fungi</taxon>
        <taxon>Fungi incertae sedis</taxon>
        <taxon>Mucoromycota</taxon>
        <taxon>Mucoromycotina</taxon>
        <taxon>Mucoromycetes</taxon>
        <taxon>Mucorales</taxon>
        <taxon>Mucorineae</taxon>
        <taxon>Mucoraceae</taxon>
        <taxon>Apophysomyces</taxon>
    </lineage>
</organism>
<feature type="compositionally biased region" description="Basic and acidic residues" evidence="1">
    <location>
        <begin position="208"/>
        <end position="239"/>
    </location>
</feature>
<feature type="compositionally biased region" description="Polar residues" evidence="1">
    <location>
        <begin position="362"/>
        <end position="378"/>
    </location>
</feature>
<evidence type="ECO:0000313" key="3">
    <source>
        <dbReference type="Proteomes" id="UP000605846"/>
    </source>
</evidence>
<feature type="compositionally biased region" description="Basic and acidic residues" evidence="1">
    <location>
        <begin position="165"/>
        <end position="183"/>
    </location>
</feature>
<reference evidence="2" key="1">
    <citation type="submission" date="2020-01" db="EMBL/GenBank/DDBJ databases">
        <title>Genome Sequencing of Three Apophysomyces-Like Fungal Strains Confirms a Novel Fungal Genus in the Mucoromycota with divergent Burkholderia-like Endosymbiotic Bacteria.</title>
        <authorList>
            <person name="Stajich J.E."/>
            <person name="Macias A.M."/>
            <person name="Carter-House D."/>
            <person name="Lovett B."/>
            <person name="Kasson L.R."/>
            <person name="Berry K."/>
            <person name="Grigoriev I."/>
            <person name="Chang Y."/>
            <person name="Spatafora J."/>
            <person name="Kasson M.T."/>
        </authorList>
    </citation>
    <scope>NUCLEOTIDE SEQUENCE</scope>
    <source>
        <strain evidence="2">NRRL A-21654</strain>
    </source>
</reference>
<dbReference type="OrthoDB" id="2282314at2759"/>
<sequence length="412" mass="45444">MTRGKMERKRKFKTIDQYFRKESAKEVSGNATIDQYFKKVSPPPKRIAKEGPGKENEVSEGEVIVRGLQDRSLRKFGGKLVSPLAPKGGCGGNGIAISKITPQPRKFNVLTDEQIKQGKEFASPPAEHASSSLFSPRSPILPLDERLDSHNPPQRGTSEPPAPCSEREGLETLENVDMKDIKEKKKGLKRSASQSFPCPTAAPLSRDVLPEERDKTNMSRVDENARDNGKKKEDEERAGKILMLLPRVRNDVSVGGKENVIEEQDDENESDNEAETFFSQADEPLDESSPQQLSSQGSLEFSFAAGSQASFFDADQDTQESGSPIPSAGIEFSIPTLKDLEEQNDEEDNFGKGSDLSENTEDTTTAQDPENDSTLPFSMLSSDTAQYDAHIAYPVPRGKTVLEKFGIENEEQ</sequence>
<evidence type="ECO:0000256" key="1">
    <source>
        <dbReference type="SAM" id="MobiDB-lite"/>
    </source>
</evidence>
<name>A0A8H7EQX5_9FUNG</name>
<dbReference type="AlphaFoldDB" id="A0A8H7EQX5"/>
<dbReference type="Proteomes" id="UP000605846">
    <property type="component" value="Unassembled WGS sequence"/>
</dbReference>
<evidence type="ECO:0000313" key="2">
    <source>
        <dbReference type="EMBL" id="KAF7722681.1"/>
    </source>
</evidence>
<feature type="compositionally biased region" description="Low complexity" evidence="1">
    <location>
        <begin position="288"/>
        <end position="313"/>
    </location>
</feature>
<feature type="region of interest" description="Disordered" evidence="1">
    <location>
        <begin position="112"/>
        <end position="378"/>
    </location>
</feature>
<comment type="caution">
    <text evidence="2">The sequence shown here is derived from an EMBL/GenBank/DDBJ whole genome shotgun (WGS) entry which is preliminary data.</text>
</comment>
<proteinExistence type="predicted"/>
<feature type="compositionally biased region" description="Acidic residues" evidence="1">
    <location>
        <begin position="261"/>
        <end position="274"/>
    </location>
</feature>
<accession>A0A8H7EQX5</accession>
<dbReference type="EMBL" id="JABAYA010000182">
    <property type="protein sequence ID" value="KAF7722681.1"/>
    <property type="molecule type" value="Genomic_DNA"/>
</dbReference>
<keyword evidence="3" id="KW-1185">Reference proteome</keyword>
<protein>
    <submittedName>
        <fullName evidence="2">Uncharacterized protein</fullName>
    </submittedName>
</protein>
<gene>
    <name evidence="2" type="ORF">EC973_002844</name>
</gene>